<dbReference type="EMBL" id="HBHJ01022047">
    <property type="protein sequence ID" value="CAD9699358.1"/>
    <property type="molecule type" value="Transcribed_RNA"/>
</dbReference>
<evidence type="ECO:0000256" key="3">
    <source>
        <dbReference type="ARBA" id="ARBA00022692"/>
    </source>
</evidence>
<dbReference type="AlphaFoldDB" id="A0A7S2WP82"/>
<dbReference type="InterPro" id="IPR019133">
    <property type="entry name" value="MIC60"/>
</dbReference>
<comment type="similarity">
    <text evidence="2">Belongs to the MICOS complex subunit Mic60 family.</text>
</comment>
<keyword evidence="3" id="KW-0812">Transmembrane</keyword>
<name>A0A7S2WP82_9STRA</name>
<accession>A0A7S2WP82</accession>
<dbReference type="GO" id="GO:0042407">
    <property type="term" value="P:cristae formation"/>
    <property type="evidence" value="ECO:0007669"/>
    <property type="project" value="TreeGrafter"/>
</dbReference>
<evidence type="ECO:0000256" key="7">
    <source>
        <dbReference type="ARBA" id="ARBA00023136"/>
    </source>
</evidence>
<reference evidence="8" key="1">
    <citation type="submission" date="2021-01" db="EMBL/GenBank/DDBJ databases">
        <authorList>
            <person name="Corre E."/>
            <person name="Pelletier E."/>
            <person name="Niang G."/>
            <person name="Scheremetjew M."/>
            <person name="Finn R."/>
            <person name="Kale V."/>
            <person name="Holt S."/>
            <person name="Cochrane G."/>
            <person name="Meng A."/>
            <person name="Brown T."/>
            <person name="Cohen L."/>
        </authorList>
    </citation>
    <scope>NUCLEOTIDE SEQUENCE</scope>
    <source>
        <strain evidence="8">CCMP1243</strain>
    </source>
</reference>
<proteinExistence type="inferred from homology"/>
<comment type="subcellular location">
    <subcellularLocation>
        <location evidence="1">Mitochondrion inner membrane</location>
    </subcellularLocation>
</comment>
<evidence type="ECO:0000256" key="4">
    <source>
        <dbReference type="ARBA" id="ARBA00022792"/>
    </source>
</evidence>
<sequence>MAGEEVAARVSPVDALHQELLKLEKKAQRNRAEALGDALSRIDAQDRQLKSELEQLILHRGELDKMDGAALRKNIIRLAAELNMRAKWEALRAKHLLEELEDEARSRHEETLRELHARHQSSLDAEILKVQDALAHQERMALQDLDAKATAELQNHLHAERDRLHAAVLAESQEELDKMKRQLEAEVKSKLTGYGQEVDSCQAETKVNGIGKQVGSLLGVVQDMASLGQHRQAVADLSAAILAVSDRLAQGEAIGKQVKSMGRMPAADDVIRATSAALLSLGADKGVPSFLQLRDQFPQVDSACRRALYTPEAVDGATGQLLGSFLSVFPRPPAFQDSDAPERKLDEIGRLLHRGDLPAAVQLAEGLGGPESRPLEDWLQDAKRRLAVEQTLQLLRAHGSVLNLRSRA</sequence>
<dbReference type="PANTHER" id="PTHR15415">
    <property type="entry name" value="MITOFILIN"/>
    <property type="match status" value="1"/>
</dbReference>
<evidence type="ECO:0000256" key="5">
    <source>
        <dbReference type="ARBA" id="ARBA00022989"/>
    </source>
</evidence>
<evidence type="ECO:0000256" key="1">
    <source>
        <dbReference type="ARBA" id="ARBA00004273"/>
    </source>
</evidence>
<dbReference type="GO" id="GO:0061617">
    <property type="term" value="C:MICOS complex"/>
    <property type="evidence" value="ECO:0007669"/>
    <property type="project" value="TreeGrafter"/>
</dbReference>
<evidence type="ECO:0008006" key="9">
    <source>
        <dbReference type="Google" id="ProtNLM"/>
    </source>
</evidence>
<keyword evidence="5" id="KW-1133">Transmembrane helix</keyword>
<keyword evidence="6" id="KW-0496">Mitochondrion</keyword>
<evidence type="ECO:0000256" key="2">
    <source>
        <dbReference type="ARBA" id="ARBA00010877"/>
    </source>
</evidence>
<dbReference type="Pfam" id="PF09731">
    <property type="entry name" value="Mitofilin"/>
    <property type="match status" value="1"/>
</dbReference>
<evidence type="ECO:0000256" key="6">
    <source>
        <dbReference type="ARBA" id="ARBA00023128"/>
    </source>
</evidence>
<keyword evidence="4" id="KW-0999">Mitochondrion inner membrane</keyword>
<protein>
    <recommendedName>
        <fullName evidence="9">MICOS complex subunit MIC60</fullName>
    </recommendedName>
</protein>
<keyword evidence="7" id="KW-0472">Membrane</keyword>
<organism evidence="8">
    <name type="scientific">Rhizochromulina marina</name>
    <dbReference type="NCBI Taxonomy" id="1034831"/>
    <lineage>
        <taxon>Eukaryota</taxon>
        <taxon>Sar</taxon>
        <taxon>Stramenopiles</taxon>
        <taxon>Ochrophyta</taxon>
        <taxon>Dictyochophyceae</taxon>
        <taxon>Rhizochromulinales</taxon>
        <taxon>Rhizochromulina</taxon>
    </lineage>
</organism>
<evidence type="ECO:0000313" key="8">
    <source>
        <dbReference type="EMBL" id="CAD9699358.1"/>
    </source>
</evidence>
<dbReference type="PANTHER" id="PTHR15415:SF7">
    <property type="entry name" value="MICOS COMPLEX SUBUNIT MIC60"/>
    <property type="match status" value="1"/>
</dbReference>
<gene>
    <name evidence="8" type="ORF">RMAR1173_LOCUS14562</name>
</gene>